<dbReference type="AlphaFoldDB" id="A0A2P5HFS9"/>
<dbReference type="SUPFAM" id="SSF55961">
    <property type="entry name" value="Bet v1-like"/>
    <property type="match status" value="1"/>
</dbReference>
<reference evidence="1" key="1">
    <citation type="submission" date="2017-09" db="EMBL/GenBank/DDBJ databases">
        <title>Polyketide synthases of a Diaporthe helianthi virulent isolate.</title>
        <authorList>
            <person name="Baroncelli R."/>
        </authorList>
    </citation>
    <scope>NUCLEOTIDE SEQUENCE [LARGE SCALE GENOMIC DNA]</scope>
    <source>
        <strain evidence="1">7/96</strain>
    </source>
</reference>
<evidence type="ECO:0000313" key="2">
    <source>
        <dbReference type="Proteomes" id="UP000094444"/>
    </source>
</evidence>
<dbReference type="STRING" id="158607.A0A2P5HFS9"/>
<dbReference type="Gene3D" id="3.30.530.20">
    <property type="match status" value="1"/>
</dbReference>
<protein>
    <submittedName>
        <fullName evidence="1">Uncharacterized protein</fullName>
    </submittedName>
</protein>
<dbReference type="OrthoDB" id="2320332at2759"/>
<dbReference type="EMBL" id="MAVT02002653">
    <property type="protein sequence ID" value="POS69116.1"/>
    <property type="molecule type" value="Genomic_DNA"/>
</dbReference>
<name>A0A2P5HFS9_DIAHE</name>
<organism evidence="1 2">
    <name type="scientific">Diaporthe helianthi</name>
    <dbReference type="NCBI Taxonomy" id="158607"/>
    <lineage>
        <taxon>Eukaryota</taxon>
        <taxon>Fungi</taxon>
        <taxon>Dikarya</taxon>
        <taxon>Ascomycota</taxon>
        <taxon>Pezizomycotina</taxon>
        <taxon>Sordariomycetes</taxon>
        <taxon>Sordariomycetidae</taxon>
        <taxon>Diaporthales</taxon>
        <taxon>Diaporthaceae</taxon>
        <taxon>Diaporthe</taxon>
    </lineage>
</organism>
<proteinExistence type="predicted"/>
<dbReference type="InterPro" id="IPR023393">
    <property type="entry name" value="START-like_dom_sf"/>
</dbReference>
<gene>
    <name evidence="1" type="ORF">DHEL01_v212489</name>
</gene>
<comment type="caution">
    <text evidence="1">The sequence shown here is derived from an EMBL/GenBank/DDBJ whole genome shotgun (WGS) entry which is preliminary data.</text>
</comment>
<dbReference type="InterPro" id="IPR015075">
    <property type="entry name" value="AtaL"/>
</dbReference>
<dbReference type="Proteomes" id="UP000094444">
    <property type="component" value="Unassembled WGS sequence"/>
</dbReference>
<accession>A0A2P5HFS9</accession>
<keyword evidence="2" id="KW-1185">Reference proteome</keyword>
<dbReference type="InParanoid" id="A0A2P5HFS9"/>
<evidence type="ECO:0000313" key="1">
    <source>
        <dbReference type="EMBL" id="POS69116.1"/>
    </source>
</evidence>
<dbReference type="Pfam" id="PF08982">
    <property type="entry name" value="AtaL"/>
    <property type="match status" value="1"/>
</dbReference>
<sequence length="157" mass="17543">MAEVINFTFTSPVNRPGQQPILSQDDVWKGIEHITRRPQDVVDYVSRCEVFADTGLSLKRRLVFKEGPNLPDKPIEQNVEYVGPPGIGTSALVVAHGESDDEVYLSQTLQDPYPPGITRGSTEASEFRKHRETLAKSNIKSNIEYFRQLKANGLLSS</sequence>